<keyword evidence="2" id="KW-1185">Reference proteome</keyword>
<dbReference type="Proteomes" id="UP001165186">
    <property type="component" value="Unassembled WGS sequence"/>
</dbReference>
<name>A0ACB5SBI9_9PEZI</name>
<protein>
    <submittedName>
        <fullName evidence="1">Ribonuclease h</fullName>
    </submittedName>
</protein>
<dbReference type="EMBL" id="BSXG01000065">
    <property type="protein sequence ID" value="GME33652.1"/>
    <property type="molecule type" value="Genomic_DNA"/>
</dbReference>
<gene>
    <name evidence="1" type="primary">g10385</name>
    <name evidence="1" type="ORF">NpPPO83_00010385</name>
</gene>
<sequence>MTQHAHKTCTEWSPTRLYNPSHTLALLSKPAKPSPSSSTTLTPTSPSPATTPPTTTILTTGILSASPPRMDPTDDATDAPYTLAALEAAHAALPFTHLPCPHARCPSCAAPALHTDAILVACAGRRGGNTAAAAVGVYFTAASPFNGVWELGADEVQAATRQRVDLMAGIRALEAVGEVVRGMEEGGGEEGGLSQVVVKTHSQYLVRVAVEWLPLWKGKGWMNSRGRVVANVDLFWYLDKRITWLEWVGVEVLFLLVGREENEEVVRLVGKAVG</sequence>
<reference evidence="1" key="1">
    <citation type="submission" date="2024-09" db="EMBL/GenBank/DDBJ databases">
        <title>Draft Genome Sequences of Neofusicoccum parvum.</title>
        <authorList>
            <person name="Ashida A."/>
            <person name="Camagna M."/>
            <person name="Tanaka A."/>
            <person name="Takemoto D."/>
        </authorList>
    </citation>
    <scope>NUCLEOTIDE SEQUENCE</scope>
    <source>
        <strain evidence="1">PPO83</strain>
    </source>
</reference>
<evidence type="ECO:0000313" key="2">
    <source>
        <dbReference type="Proteomes" id="UP001165186"/>
    </source>
</evidence>
<organism evidence="1 2">
    <name type="scientific">Neofusicoccum parvum</name>
    <dbReference type="NCBI Taxonomy" id="310453"/>
    <lineage>
        <taxon>Eukaryota</taxon>
        <taxon>Fungi</taxon>
        <taxon>Dikarya</taxon>
        <taxon>Ascomycota</taxon>
        <taxon>Pezizomycotina</taxon>
        <taxon>Dothideomycetes</taxon>
        <taxon>Dothideomycetes incertae sedis</taxon>
        <taxon>Botryosphaeriales</taxon>
        <taxon>Botryosphaeriaceae</taxon>
        <taxon>Neofusicoccum</taxon>
    </lineage>
</organism>
<proteinExistence type="predicted"/>
<evidence type="ECO:0000313" key="1">
    <source>
        <dbReference type="EMBL" id="GME33652.1"/>
    </source>
</evidence>
<comment type="caution">
    <text evidence="1">The sequence shown here is derived from an EMBL/GenBank/DDBJ whole genome shotgun (WGS) entry which is preliminary data.</text>
</comment>
<accession>A0ACB5SBI9</accession>